<sequence length="489" mass="53562">MSRIKIYFAVALVSALTLTVILFNQGSSVWTIEKFKSQKLDWQNCYDNFECSTFKVPVNYEKIDSEVFTLKVLRHSAADQGRKLGAIIVNPGGPGGSATDYAYNAESIVSKEINDRYDIIGFDPRGINNSQPIRCLTNSEEDEFLDAGTTRNNAAEIADLVAISKSFAEKCAKAAGSKLGHYSTLETAKDLEILRILLGEPKLNYLGKSYGTYLGTIYAALYPNSVGRFVLDGAVAPKISLRDQELAQAIGFGEALNNYLASQKQYTIEDITKLIKQSEVNPLTDVNSRKATQSLIVTAIAQSLYNQSSGWPQLTSALNQAILKKNPEKILELADQYNSRDSSGNYYSNQNDISIMITCLDWQEQRSVEDMSKDQVAFAQKSSVFGPYLSFAGLPCKYWKAEPKLPKVSLTKIDTAPILIIGVTKDPATPYKWAKTLAAAFTNSQLITLNGEGHTGHGRGNKCVDTAVDTYFLTGKSSPGSLICSQSGN</sequence>
<evidence type="ECO:0000256" key="3">
    <source>
        <dbReference type="ARBA" id="ARBA00022801"/>
    </source>
</evidence>
<dbReference type="PANTHER" id="PTHR43248">
    <property type="entry name" value="2-SUCCINYL-6-HYDROXY-2,4-CYCLOHEXADIENE-1-CARBOXYLATE SYNTHASE"/>
    <property type="match status" value="1"/>
</dbReference>
<dbReference type="AlphaFoldDB" id="A0A6J6SRL5"/>
<dbReference type="InterPro" id="IPR029058">
    <property type="entry name" value="AB_hydrolase_fold"/>
</dbReference>
<reference evidence="5" key="1">
    <citation type="submission" date="2020-05" db="EMBL/GenBank/DDBJ databases">
        <authorList>
            <person name="Chiriac C."/>
            <person name="Salcher M."/>
            <person name="Ghai R."/>
            <person name="Kavagutti S V."/>
        </authorList>
    </citation>
    <scope>NUCLEOTIDE SEQUENCE</scope>
</reference>
<keyword evidence="3" id="KW-0378">Hydrolase</keyword>
<proteinExistence type="inferred from homology"/>
<accession>A0A6J6SRL5</accession>
<dbReference type="GO" id="GO:0016787">
    <property type="term" value="F:hydrolase activity"/>
    <property type="evidence" value="ECO:0007669"/>
    <property type="project" value="UniProtKB-KW"/>
</dbReference>
<feature type="domain" description="AB hydrolase-1" evidence="4">
    <location>
        <begin position="86"/>
        <end position="457"/>
    </location>
</feature>
<evidence type="ECO:0000256" key="2">
    <source>
        <dbReference type="ARBA" id="ARBA00022729"/>
    </source>
</evidence>
<dbReference type="PANTHER" id="PTHR43248:SF29">
    <property type="entry name" value="TRIPEPTIDYL AMINOPEPTIDASE"/>
    <property type="match status" value="1"/>
</dbReference>
<name>A0A6J6SRL5_9ZZZZ</name>
<protein>
    <submittedName>
        <fullName evidence="5">Unannotated protein</fullName>
    </submittedName>
</protein>
<evidence type="ECO:0000313" key="5">
    <source>
        <dbReference type="EMBL" id="CAB4737646.1"/>
    </source>
</evidence>
<gene>
    <name evidence="5" type="ORF">UFOPK2788_00601</name>
</gene>
<dbReference type="InterPro" id="IPR000073">
    <property type="entry name" value="AB_hydrolase_1"/>
</dbReference>
<dbReference type="InterPro" id="IPR051601">
    <property type="entry name" value="Serine_prot/Carboxylest_S33"/>
</dbReference>
<keyword evidence="2" id="KW-0732">Signal</keyword>
<evidence type="ECO:0000256" key="1">
    <source>
        <dbReference type="ARBA" id="ARBA00010088"/>
    </source>
</evidence>
<dbReference type="SUPFAM" id="SSF53474">
    <property type="entry name" value="alpha/beta-Hydrolases"/>
    <property type="match status" value="1"/>
</dbReference>
<dbReference type="EMBL" id="CAEZYV010000075">
    <property type="protein sequence ID" value="CAB4737646.1"/>
    <property type="molecule type" value="Genomic_DNA"/>
</dbReference>
<evidence type="ECO:0000259" key="4">
    <source>
        <dbReference type="Pfam" id="PF00561"/>
    </source>
</evidence>
<comment type="similarity">
    <text evidence="1">Belongs to the peptidase S33 family.</text>
</comment>
<dbReference type="Gene3D" id="3.40.50.1820">
    <property type="entry name" value="alpha/beta hydrolase"/>
    <property type="match status" value="1"/>
</dbReference>
<organism evidence="5">
    <name type="scientific">freshwater metagenome</name>
    <dbReference type="NCBI Taxonomy" id="449393"/>
    <lineage>
        <taxon>unclassified sequences</taxon>
        <taxon>metagenomes</taxon>
        <taxon>ecological metagenomes</taxon>
    </lineage>
</organism>
<dbReference type="Pfam" id="PF00561">
    <property type="entry name" value="Abhydrolase_1"/>
    <property type="match status" value="1"/>
</dbReference>